<keyword evidence="1" id="KW-0812">Transmembrane</keyword>
<accession>A0ABS8GCZ6</accession>
<evidence type="ECO:0000313" key="3">
    <source>
        <dbReference type="EMBL" id="MCC2617976.1"/>
    </source>
</evidence>
<evidence type="ECO:0000259" key="2">
    <source>
        <dbReference type="Pfam" id="PF09835"/>
    </source>
</evidence>
<evidence type="ECO:0000313" key="4">
    <source>
        <dbReference type="Proteomes" id="UP001520878"/>
    </source>
</evidence>
<proteinExistence type="predicted"/>
<feature type="transmembrane region" description="Helical" evidence="1">
    <location>
        <begin position="16"/>
        <end position="35"/>
    </location>
</feature>
<dbReference type="NCBIfam" id="TIGR03546">
    <property type="entry name" value="TIGR03546 family protein"/>
    <property type="match status" value="1"/>
</dbReference>
<dbReference type="Pfam" id="PF09835">
    <property type="entry name" value="DUF2062"/>
    <property type="match status" value="1"/>
</dbReference>
<sequence length="169" mass="18747">MALLARLLKALHSANSPWQLALGFALGMLLGLTPLWRPHNLLVLLVVLATRVNLSMFLLGWALFSLLAVGLDPVSVALGEGLLAAPALQGLWEALYATGIGRLSQFNHTLTLGSLVLGLVLFLPIAVISKVFIVRYRQHMQRWADRFFLVQWLKTSRAFKLFQTMRGES</sequence>
<feature type="transmembrane region" description="Helical" evidence="1">
    <location>
        <begin position="112"/>
        <end position="133"/>
    </location>
</feature>
<keyword evidence="4" id="KW-1185">Reference proteome</keyword>
<protein>
    <submittedName>
        <fullName evidence="3">TIGR03546 family protein</fullName>
    </submittedName>
</protein>
<dbReference type="EMBL" id="JAJEWP010000006">
    <property type="protein sequence ID" value="MCC2617976.1"/>
    <property type="molecule type" value="Genomic_DNA"/>
</dbReference>
<feature type="transmembrane region" description="Helical" evidence="1">
    <location>
        <begin position="42"/>
        <end position="64"/>
    </location>
</feature>
<keyword evidence="1" id="KW-1133">Transmembrane helix</keyword>
<evidence type="ECO:0000256" key="1">
    <source>
        <dbReference type="SAM" id="Phobius"/>
    </source>
</evidence>
<dbReference type="RefSeq" id="WP_229162419.1">
    <property type="nucleotide sequence ID" value="NZ_JAJEWP010000006.1"/>
</dbReference>
<feature type="domain" description="DUF2062" evidence="2">
    <location>
        <begin position="6"/>
        <end position="139"/>
    </location>
</feature>
<keyword evidence="1" id="KW-0472">Membrane</keyword>
<name>A0ABS8GCZ6_9ALTE</name>
<reference evidence="3 4" key="1">
    <citation type="submission" date="2021-10" db="EMBL/GenBank/DDBJ databases">
        <title>Draft genome of Aestuariibacter halophilus JC2043.</title>
        <authorList>
            <person name="Emsley S.A."/>
            <person name="Pfannmuller K.M."/>
            <person name="Ushijima B."/>
            <person name="Saw J.H."/>
            <person name="Videau P."/>
        </authorList>
    </citation>
    <scope>NUCLEOTIDE SEQUENCE [LARGE SCALE GENOMIC DNA]</scope>
    <source>
        <strain evidence="3 4">JC2043</strain>
    </source>
</reference>
<dbReference type="InterPro" id="IPR018639">
    <property type="entry name" value="DUF2062"/>
</dbReference>
<organism evidence="3 4">
    <name type="scientific">Fluctibacter halophilus</name>
    <dbReference type="NCBI Taxonomy" id="226011"/>
    <lineage>
        <taxon>Bacteria</taxon>
        <taxon>Pseudomonadati</taxon>
        <taxon>Pseudomonadota</taxon>
        <taxon>Gammaproteobacteria</taxon>
        <taxon>Alteromonadales</taxon>
        <taxon>Alteromonadaceae</taxon>
        <taxon>Fluctibacter</taxon>
    </lineage>
</organism>
<gene>
    <name evidence="3" type="ORF">LJ739_17110</name>
</gene>
<dbReference type="Proteomes" id="UP001520878">
    <property type="component" value="Unassembled WGS sequence"/>
</dbReference>
<dbReference type="InterPro" id="IPR019935">
    <property type="entry name" value="CHP03546"/>
</dbReference>
<comment type="caution">
    <text evidence="3">The sequence shown here is derived from an EMBL/GenBank/DDBJ whole genome shotgun (WGS) entry which is preliminary data.</text>
</comment>